<dbReference type="EMBL" id="JACVVD010000010">
    <property type="protein sequence ID" value="MBD0383177.1"/>
    <property type="molecule type" value="Genomic_DNA"/>
</dbReference>
<accession>A0A926KSA2</accession>
<keyword evidence="3" id="KW-1185">Reference proteome</keyword>
<gene>
    <name evidence="2" type="ORF">ICC18_24005</name>
</gene>
<keyword evidence="1" id="KW-0472">Membrane</keyword>
<organism evidence="2 3">
    <name type="scientific">Paenibacillus sedimenti</name>
    <dbReference type="NCBI Taxonomy" id="2770274"/>
    <lineage>
        <taxon>Bacteria</taxon>
        <taxon>Bacillati</taxon>
        <taxon>Bacillota</taxon>
        <taxon>Bacilli</taxon>
        <taxon>Bacillales</taxon>
        <taxon>Paenibacillaceae</taxon>
        <taxon>Paenibacillus</taxon>
    </lineage>
</organism>
<reference evidence="2" key="1">
    <citation type="submission" date="2020-09" db="EMBL/GenBank/DDBJ databases">
        <title>Draft Genome Sequence of Paenibacillus sp. WST5.</title>
        <authorList>
            <person name="Bao Z."/>
        </authorList>
    </citation>
    <scope>NUCLEOTIDE SEQUENCE</scope>
    <source>
        <strain evidence="2">WST5</strain>
    </source>
</reference>
<feature type="transmembrane region" description="Helical" evidence="1">
    <location>
        <begin position="33"/>
        <end position="54"/>
    </location>
</feature>
<dbReference type="RefSeq" id="WP_188176969.1">
    <property type="nucleotide sequence ID" value="NZ_JACVVD010000010.1"/>
</dbReference>
<name>A0A926KSA2_9BACL</name>
<comment type="caution">
    <text evidence="2">The sequence shown here is derived from an EMBL/GenBank/DDBJ whole genome shotgun (WGS) entry which is preliminary data.</text>
</comment>
<keyword evidence="1" id="KW-1133">Transmembrane helix</keyword>
<protein>
    <submittedName>
        <fullName evidence="2">Uncharacterized protein</fullName>
    </submittedName>
</protein>
<keyword evidence="1" id="KW-0812">Transmembrane</keyword>
<evidence type="ECO:0000313" key="2">
    <source>
        <dbReference type="EMBL" id="MBD0383177.1"/>
    </source>
</evidence>
<proteinExistence type="predicted"/>
<dbReference type="AlphaFoldDB" id="A0A926KSA2"/>
<evidence type="ECO:0000256" key="1">
    <source>
        <dbReference type="SAM" id="Phobius"/>
    </source>
</evidence>
<dbReference type="Proteomes" id="UP000650466">
    <property type="component" value="Unassembled WGS sequence"/>
</dbReference>
<feature type="transmembrane region" description="Helical" evidence="1">
    <location>
        <begin position="6"/>
        <end position="26"/>
    </location>
</feature>
<evidence type="ECO:0000313" key="3">
    <source>
        <dbReference type="Proteomes" id="UP000650466"/>
    </source>
</evidence>
<sequence>MKPVKIALYLLFIACICYVQIVELIRNKEKKDAFFYTGFMLTAAVIGSLFIAGVPVPSPYLPLKAVFEPVGKWFFPKK</sequence>